<dbReference type="Gene3D" id="1.10.10.10">
    <property type="entry name" value="Winged helix-like DNA-binding domain superfamily/Winged helix DNA-binding domain"/>
    <property type="match status" value="1"/>
</dbReference>
<reference evidence="10" key="1">
    <citation type="journal article" date="2022" name="Int. J. Syst. Evol. Microbiol.">
        <title>Anaeromyxobacter oryzae sp. nov., Anaeromyxobacter diazotrophicus sp. nov. and Anaeromyxobacter paludicola sp. nov., isolated from paddy soils.</title>
        <authorList>
            <person name="Itoh H."/>
            <person name="Xu Z."/>
            <person name="Mise K."/>
            <person name="Masuda Y."/>
            <person name="Ushijima N."/>
            <person name="Hayakawa C."/>
            <person name="Shiratori Y."/>
            <person name="Senoo K."/>
        </authorList>
    </citation>
    <scope>NUCLEOTIDE SEQUENCE [LARGE SCALE GENOMIC DNA]</scope>
    <source>
        <strain evidence="10">Red232</strain>
    </source>
</reference>
<dbReference type="NCBIfam" id="TIGR02937">
    <property type="entry name" value="sigma70-ECF"/>
    <property type="match status" value="1"/>
</dbReference>
<dbReference type="InterPro" id="IPR007627">
    <property type="entry name" value="RNA_pol_sigma70_r2"/>
</dbReference>
<evidence type="ECO:0000256" key="6">
    <source>
        <dbReference type="SAM" id="MobiDB-lite"/>
    </source>
</evidence>
<evidence type="ECO:0000256" key="1">
    <source>
        <dbReference type="ARBA" id="ARBA00010641"/>
    </source>
</evidence>
<accession>A0ABN6MP45</accession>
<dbReference type="Pfam" id="PF04542">
    <property type="entry name" value="Sigma70_r2"/>
    <property type="match status" value="1"/>
</dbReference>
<name>A0ABN6MP45_9BACT</name>
<keyword evidence="10" id="KW-1185">Reference proteome</keyword>
<evidence type="ECO:0000256" key="3">
    <source>
        <dbReference type="ARBA" id="ARBA00023082"/>
    </source>
</evidence>
<dbReference type="PANTHER" id="PTHR43133:SF8">
    <property type="entry name" value="RNA POLYMERASE SIGMA FACTOR HI_1459-RELATED"/>
    <property type="match status" value="1"/>
</dbReference>
<dbReference type="SUPFAM" id="SSF88946">
    <property type="entry name" value="Sigma2 domain of RNA polymerase sigma factors"/>
    <property type="match status" value="1"/>
</dbReference>
<sequence length="230" mass="25437">MADERDQGRRPALRVVAGGAASRPGAGGSAAHGEPAGAAADETPRIRPVDEGLLAAFLVGDDDAFAELFRRHEALVLALVRRYARTPEDARDLAQRTFLRALEAARRTLRRGPVAVPFRRWLVRIAVNLAKNHLRDERRFSRAPLDALGSAEATQPEAPADLERAERTARVRRAVLELPRRQREVLTLRIDAELPFAEIALALGITENSAKVSFHHATRRLRALVEEDHP</sequence>
<dbReference type="InterPro" id="IPR013324">
    <property type="entry name" value="RNA_pol_sigma_r3/r4-like"/>
</dbReference>
<comment type="similarity">
    <text evidence="1">Belongs to the sigma-70 factor family. ECF subfamily.</text>
</comment>
<keyword evidence="5" id="KW-0804">Transcription</keyword>
<evidence type="ECO:0008006" key="11">
    <source>
        <dbReference type="Google" id="ProtNLM"/>
    </source>
</evidence>
<dbReference type="Proteomes" id="UP001162891">
    <property type="component" value="Chromosome"/>
</dbReference>
<feature type="compositionally biased region" description="Low complexity" evidence="6">
    <location>
        <begin position="31"/>
        <end position="40"/>
    </location>
</feature>
<keyword evidence="2" id="KW-0805">Transcription regulation</keyword>
<dbReference type="InterPro" id="IPR039425">
    <property type="entry name" value="RNA_pol_sigma-70-like"/>
</dbReference>
<gene>
    <name evidence="9" type="ORF">AMOR_17950</name>
</gene>
<organism evidence="9 10">
    <name type="scientific">Anaeromyxobacter oryzae</name>
    <dbReference type="NCBI Taxonomy" id="2918170"/>
    <lineage>
        <taxon>Bacteria</taxon>
        <taxon>Pseudomonadati</taxon>
        <taxon>Myxococcota</taxon>
        <taxon>Myxococcia</taxon>
        <taxon>Myxococcales</taxon>
        <taxon>Cystobacterineae</taxon>
        <taxon>Anaeromyxobacteraceae</taxon>
        <taxon>Anaeromyxobacter</taxon>
    </lineage>
</organism>
<proteinExistence type="inferred from homology"/>
<keyword evidence="4" id="KW-0238">DNA-binding</keyword>
<dbReference type="Gene3D" id="1.10.1740.10">
    <property type="match status" value="1"/>
</dbReference>
<dbReference type="InterPro" id="IPR013249">
    <property type="entry name" value="RNA_pol_sigma70_r4_t2"/>
</dbReference>
<dbReference type="RefSeq" id="WP_248360488.1">
    <property type="nucleotide sequence ID" value="NZ_AP025591.1"/>
</dbReference>
<dbReference type="SUPFAM" id="SSF88659">
    <property type="entry name" value="Sigma3 and sigma4 domains of RNA polymerase sigma factors"/>
    <property type="match status" value="1"/>
</dbReference>
<evidence type="ECO:0000256" key="5">
    <source>
        <dbReference type="ARBA" id="ARBA00023163"/>
    </source>
</evidence>
<protein>
    <recommendedName>
        <fullName evidence="11">RNA polymerase, sigma-24 subunit, ECF subfamily</fullName>
    </recommendedName>
</protein>
<feature type="domain" description="RNA polymerase sigma-70 region 2" evidence="7">
    <location>
        <begin position="68"/>
        <end position="139"/>
    </location>
</feature>
<evidence type="ECO:0000256" key="2">
    <source>
        <dbReference type="ARBA" id="ARBA00023015"/>
    </source>
</evidence>
<dbReference type="Pfam" id="PF08281">
    <property type="entry name" value="Sigma70_r4_2"/>
    <property type="match status" value="1"/>
</dbReference>
<keyword evidence="3" id="KW-0731">Sigma factor</keyword>
<feature type="region of interest" description="Disordered" evidence="6">
    <location>
        <begin position="1"/>
        <end position="44"/>
    </location>
</feature>
<evidence type="ECO:0000313" key="9">
    <source>
        <dbReference type="EMBL" id="BDG02799.1"/>
    </source>
</evidence>
<dbReference type="InterPro" id="IPR013325">
    <property type="entry name" value="RNA_pol_sigma_r2"/>
</dbReference>
<evidence type="ECO:0000313" key="10">
    <source>
        <dbReference type="Proteomes" id="UP001162891"/>
    </source>
</evidence>
<dbReference type="PANTHER" id="PTHR43133">
    <property type="entry name" value="RNA POLYMERASE ECF-TYPE SIGMA FACTO"/>
    <property type="match status" value="1"/>
</dbReference>
<evidence type="ECO:0000259" key="8">
    <source>
        <dbReference type="Pfam" id="PF08281"/>
    </source>
</evidence>
<evidence type="ECO:0000259" key="7">
    <source>
        <dbReference type="Pfam" id="PF04542"/>
    </source>
</evidence>
<dbReference type="InterPro" id="IPR036388">
    <property type="entry name" value="WH-like_DNA-bd_sf"/>
</dbReference>
<evidence type="ECO:0000256" key="4">
    <source>
        <dbReference type="ARBA" id="ARBA00023125"/>
    </source>
</evidence>
<feature type="domain" description="RNA polymerase sigma factor 70 region 4 type 2" evidence="8">
    <location>
        <begin position="170"/>
        <end position="221"/>
    </location>
</feature>
<dbReference type="EMBL" id="AP025591">
    <property type="protein sequence ID" value="BDG02799.1"/>
    <property type="molecule type" value="Genomic_DNA"/>
</dbReference>
<dbReference type="InterPro" id="IPR014284">
    <property type="entry name" value="RNA_pol_sigma-70_dom"/>
</dbReference>